<feature type="chain" id="PRO_5047532012" evidence="1">
    <location>
        <begin position="26"/>
        <end position="253"/>
    </location>
</feature>
<dbReference type="Proteomes" id="UP001174205">
    <property type="component" value="Unassembled WGS sequence"/>
</dbReference>
<name>A0ABT8JIM8_9BACL</name>
<dbReference type="EMBL" id="JAROCD010000016">
    <property type="protein sequence ID" value="MDN4604939.1"/>
    <property type="molecule type" value="Genomic_DNA"/>
</dbReference>
<evidence type="ECO:0000256" key="1">
    <source>
        <dbReference type="SAM" id="SignalP"/>
    </source>
</evidence>
<keyword evidence="3" id="KW-1185">Reference proteome</keyword>
<reference evidence="2" key="1">
    <citation type="submission" date="2023-03" db="EMBL/GenBank/DDBJ databases">
        <title>MT1 and MT2 Draft Genomes of Novel Species.</title>
        <authorList>
            <person name="Venkateswaran K."/>
        </authorList>
    </citation>
    <scope>NUCLEOTIDE SEQUENCE</scope>
    <source>
        <strain evidence="2">F6_3S_P_1C</strain>
    </source>
</reference>
<protein>
    <submittedName>
        <fullName evidence="2">Uncharacterized protein</fullName>
    </submittedName>
</protein>
<gene>
    <name evidence="2" type="ORF">P5G61_27180</name>
</gene>
<proteinExistence type="predicted"/>
<evidence type="ECO:0000313" key="2">
    <source>
        <dbReference type="EMBL" id="MDN4604939.1"/>
    </source>
</evidence>
<sequence length="253" mass="27931">MKKITKLFSTLVIVSMIFGSLNVSADPSREVVVLFEEEQITDIDALIERAEKGITDIPVNESKQSIISLEPDKSIANARSLTQSTESDELVLEKQYETTQRIKVVQKGNEITETFSTTNIAVLAANSSYETQPDSSGGVVAYSTITYDKVVQNNLNTYKLTKVSGGWNRHDTTINMTDRNYTYGATGNSFDAGFLVQQTSGQINTTLDAFQANAPTSWKYVVKDSLLTFGVTSQVSLSRGTSSKWKLLFIHQL</sequence>
<evidence type="ECO:0000313" key="3">
    <source>
        <dbReference type="Proteomes" id="UP001174205"/>
    </source>
</evidence>
<organism evidence="2 3">
    <name type="scientific">Paenibacillus vandeheii</name>
    <dbReference type="NCBI Taxonomy" id="3035917"/>
    <lineage>
        <taxon>Bacteria</taxon>
        <taxon>Bacillati</taxon>
        <taxon>Bacillota</taxon>
        <taxon>Bacilli</taxon>
        <taxon>Bacillales</taxon>
        <taxon>Paenibacillaceae</taxon>
        <taxon>Paenibacillus</taxon>
    </lineage>
</organism>
<comment type="caution">
    <text evidence="2">The sequence shown here is derived from an EMBL/GenBank/DDBJ whole genome shotgun (WGS) entry which is preliminary data.</text>
</comment>
<dbReference type="RefSeq" id="WP_301249344.1">
    <property type="nucleotide sequence ID" value="NZ_JAROCD010000016.1"/>
</dbReference>
<keyword evidence="1" id="KW-0732">Signal</keyword>
<feature type="signal peptide" evidence="1">
    <location>
        <begin position="1"/>
        <end position="25"/>
    </location>
</feature>
<accession>A0ABT8JIM8</accession>